<dbReference type="Proteomes" id="UP001160148">
    <property type="component" value="Unassembled WGS sequence"/>
</dbReference>
<keyword evidence="1" id="KW-0812">Transmembrane</keyword>
<sequence>MKIKNSVPTSPQFYVQDMVHIATKLRTRILKPGIFLINFFIFTGIIFDKNSTTLSEYLSHKENSEENEDMFYSDECDFGNTESIIDNVDNTVEDNILDNIFGDVSEIAEFGKFDEILNLKDFLNNDKILYSIAITIKTCHNISLDSLDFPSEFVPVTLNENSKIIVKKSSLCLC</sequence>
<protein>
    <submittedName>
        <fullName evidence="2">Uncharacterized protein</fullName>
    </submittedName>
</protein>
<accession>A0AAV0VZ40</accession>
<keyword evidence="1" id="KW-1133">Transmembrane helix</keyword>
<gene>
    <name evidence="2" type="ORF">MEUPH1_LOCUS6085</name>
</gene>
<organism evidence="2 3">
    <name type="scientific">Macrosiphum euphorbiae</name>
    <name type="common">potato aphid</name>
    <dbReference type="NCBI Taxonomy" id="13131"/>
    <lineage>
        <taxon>Eukaryota</taxon>
        <taxon>Metazoa</taxon>
        <taxon>Ecdysozoa</taxon>
        <taxon>Arthropoda</taxon>
        <taxon>Hexapoda</taxon>
        <taxon>Insecta</taxon>
        <taxon>Pterygota</taxon>
        <taxon>Neoptera</taxon>
        <taxon>Paraneoptera</taxon>
        <taxon>Hemiptera</taxon>
        <taxon>Sternorrhyncha</taxon>
        <taxon>Aphidomorpha</taxon>
        <taxon>Aphidoidea</taxon>
        <taxon>Aphididae</taxon>
        <taxon>Macrosiphini</taxon>
        <taxon>Macrosiphum</taxon>
    </lineage>
</organism>
<name>A0AAV0VZ40_9HEMI</name>
<proteinExistence type="predicted"/>
<keyword evidence="1" id="KW-0472">Membrane</keyword>
<feature type="transmembrane region" description="Helical" evidence="1">
    <location>
        <begin position="29"/>
        <end position="47"/>
    </location>
</feature>
<evidence type="ECO:0000313" key="3">
    <source>
        <dbReference type="Proteomes" id="UP001160148"/>
    </source>
</evidence>
<comment type="caution">
    <text evidence="2">The sequence shown here is derived from an EMBL/GenBank/DDBJ whole genome shotgun (WGS) entry which is preliminary data.</text>
</comment>
<evidence type="ECO:0000256" key="1">
    <source>
        <dbReference type="SAM" id="Phobius"/>
    </source>
</evidence>
<dbReference type="EMBL" id="CARXXK010000001">
    <property type="protein sequence ID" value="CAI6349539.1"/>
    <property type="molecule type" value="Genomic_DNA"/>
</dbReference>
<evidence type="ECO:0000313" key="2">
    <source>
        <dbReference type="EMBL" id="CAI6349539.1"/>
    </source>
</evidence>
<dbReference type="AlphaFoldDB" id="A0AAV0VZ40"/>
<keyword evidence="3" id="KW-1185">Reference proteome</keyword>
<reference evidence="2 3" key="1">
    <citation type="submission" date="2023-01" db="EMBL/GenBank/DDBJ databases">
        <authorList>
            <person name="Whitehead M."/>
        </authorList>
    </citation>
    <scope>NUCLEOTIDE SEQUENCE [LARGE SCALE GENOMIC DNA]</scope>
</reference>